<gene>
    <name evidence="1" type="ORF">GCM10007895_00060</name>
</gene>
<reference evidence="1" key="1">
    <citation type="journal article" date="2014" name="Int. J. Syst. Evol. Microbiol.">
        <title>Complete genome sequence of Corynebacterium casei LMG S-19264T (=DSM 44701T), isolated from a smear-ripened cheese.</title>
        <authorList>
            <consortium name="US DOE Joint Genome Institute (JGI-PGF)"/>
            <person name="Walter F."/>
            <person name="Albersmeier A."/>
            <person name="Kalinowski J."/>
            <person name="Ruckert C."/>
        </authorList>
    </citation>
    <scope>NUCLEOTIDE SEQUENCE</scope>
    <source>
        <strain evidence="1">NBRC 101628</strain>
    </source>
</reference>
<name>A0AA37RJT5_9GAMM</name>
<dbReference type="AlphaFoldDB" id="A0AA37RJT5"/>
<reference evidence="1" key="2">
    <citation type="submission" date="2023-01" db="EMBL/GenBank/DDBJ databases">
        <title>Draft genome sequence of Paraferrimonas sedimenticola strain NBRC 101628.</title>
        <authorList>
            <person name="Sun Q."/>
            <person name="Mori K."/>
        </authorList>
    </citation>
    <scope>NUCLEOTIDE SEQUENCE</scope>
    <source>
        <strain evidence="1">NBRC 101628</strain>
    </source>
</reference>
<keyword evidence="2" id="KW-1185">Reference proteome</keyword>
<proteinExistence type="predicted"/>
<sequence>MSNQTSDLRVEYERYLQVPHQYQEAPSKFYTGKVREAATLKLLARFHITSPTVISWYFDISRNLALIHLSVLVKKGLLVKVPTLRSPDGRVYILSYSGAQQAEHLTQLPVYYRSAPQPQKLINLNAVTHDLICSVVCLMGTREARTDAKWDGLIAEREVNRLFKGTGLRVVDALVQEEDKQIAAIEMEHSFKSKQVRQGILVKYLAALEQGAYDKVFLVSQSKGILDDARRLNDQLIAEMLARPANARHGVSITEEQAQLLQKALVYRSAFCEEIESLFYR</sequence>
<dbReference type="EMBL" id="BSNC01000001">
    <property type="protein sequence ID" value="GLP94700.1"/>
    <property type="molecule type" value="Genomic_DNA"/>
</dbReference>
<dbReference type="RefSeq" id="WP_095506073.1">
    <property type="nucleotide sequence ID" value="NZ_BSNC01000001.1"/>
</dbReference>
<evidence type="ECO:0000313" key="2">
    <source>
        <dbReference type="Proteomes" id="UP001161422"/>
    </source>
</evidence>
<organism evidence="1 2">
    <name type="scientific">Paraferrimonas sedimenticola</name>
    <dbReference type="NCBI Taxonomy" id="375674"/>
    <lineage>
        <taxon>Bacteria</taxon>
        <taxon>Pseudomonadati</taxon>
        <taxon>Pseudomonadota</taxon>
        <taxon>Gammaproteobacteria</taxon>
        <taxon>Alteromonadales</taxon>
        <taxon>Ferrimonadaceae</taxon>
        <taxon>Paraferrimonas</taxon>
    </lineage>
</organism>
<protein>
    <submittedName>
        <fullName evidence="1">Uncharacterized protein</fullName>
    </submittedName>
</protein>
<evidence type="ECO:0000313" key="1">
    <source>
        <dbReference type="EMBL" id="GLP94700.1"/>
    </source>
</evidence>
<dbReference type="Proteomes" id="UP001161422">
    <property type="component" value="Unassembled WGS sequence"/>
</dbReference>
<accession>A0AA37RJT5</accession>
<comment type="caution">
    <text evidence="1">The sequence shown here is derived from an EMBL/GenBank/DDBJ whole genome shotgun (WGS) entry which is preliminary data.</text>
</comment>